<feature type="compositionally biased region" description="Low complexity" evidence="1">
    <location>
        <begin position="19"/>
        <end position="32"/>
    </location>
</feature>
<feature type="transmembrane region" description="Helical" evidence="2">
    <location>
        <begin position="55"/>
        <end position="83"/>
    </location>
</feature>
<keyword evidence="2" id="KW-0472">Membrane</keyword>
<keyword evidence="2" id="KW-1133">Transmembrane helix</keyword>
<dbReference type="EMBL" id="NKXS01001146">
    <property type="protein sequence ID" value="PIN20268.1"/>
    <property type="molecule type" value="Genomic_DNA"/>
</dbReference>
<feature type="region of interest" description="Disordered" evidence="1">
    <location>
        <begin position="16"/>
        <end position="35"/>
    </location>
</feature>
<dbReference type="PANTHER" id="PTHR33726:SF3">
    <property type="entry name" value="TRANSMEMBRANE PROTEIN"/>
    <property type="match status" value="1"/>
</dbReference>
<evidence type="ECO:0000313" key="4">
    <source>
        <dbReference type="Proteomes" id="UP000231279"/>
    </source>
</evidence>
<dbReference type="OrthoDB" id="675983at2759"/>
<dbReference type="AlphaFoldDB" id="A0A2G9HRW7"/>
<evidence type="ECO:0000256" key="1">
    <source>
        <dbReference type="SAM" id="MobiDB-lite"/>
    </source>
</evidence>
<dbReference type="STRING" id="429701.A0A2G9HRW7"/>
<organism evidence="3 4">
    <name type="scientific">Handroanthus impetiginosus</name>
    <dbReference type="NCBI Taxonomy" id="429701"/>
    <lineage>
        <taxon>Eukaryota</taxon>
        <taxon>Viridiplantae</taxon>
        <taxon>Streptophyta</taxon>
        <taxon>Embryophyta</taxon>
        <taxon>Tracheophyta</taxon>
        <taxon>Spermatophyta</taxon>
        <taxon>Magnoliopsida</taxon>
        <taxon>eudicotyledons</taxon>
        <taxon>Gunneridae</taxon>
        <taxon>Pentapetalae</taxon>
        <taxon>asterids</taxon>
        <taxon>lamiids</taxon>
        <taxon>Lamiales</taxon>
        <taxon>Bignoniaceae</taxon>
        <taxon>Crescentiina</taxon>
        <taxon>Tabebuia alliance</taxon>
        <taxon>Handroanthus</taxon>
    </lineage>
</organism>
<protein>
    <submittedName>
        <fullName evidence="3">Uncharacterized protein</fullName>
    </submittedName>
</protein>
<keyword evidence="4" id="KW-1185">Reference proteome</keyword>
<comment type="caution">
    <text evidence="3">The sequence shown here is derived from an EMBL/GenBank/DDBJ whole genome shotgun (WGS) entry which is preliminary data.</text>
</comment>
<evidence type="ECO:0000313" key="3">
    <source>
        <dbReference type="EMBL" id="PIN20268.1"/>
    </source>
</evidence>
<dbReference type="PANTHER" id="PTHR33726">
    <property type="entry name" value="TRANSMEMBRANE PROTEIN"/>
    <property type="match status" value="1"/>
</dbReference>
<accession>A0A2G9HRW7</accession>
<dbReference type="Proteomes" id="UP000231279">
    <property type="component" value="Unassembled WGS sequence"/>
</dbReference>
<name>A0A2G9HRW7_9LAMI</name>
<reference evidence="4" key="1">
    <citation type="journal article" date="2018" name="Gigascience">
        <title>Genome assembly of the Pink Ipe (Handroanthus impetiginosus, Bignoniaceae), a highly valued, ecologically keystone Neotropical timber forest tree.</title>
        <authorList>
            <person name="Silva-Junior O.B."/>
            <person name="Grattapaglia D."/>
            <person name="Novaes E."/>
            <person name="Collevatti R.G."/>
        </authorList>
    </citation>
    <scope>NUCLEOTIDE SEQUENCE [LARGE SCALE GENOMIC DNA]</scope>
    <source>
        <strain evidence="4">cv. UFG-1</strain>
    </source>
</reference>
<evidence type="ECO:0000256" key="2">
    <source>
        <dbReference type="SAM" id="Phobius"/>
    </source>
</evidence>
<keyword evidence="2" id="KW-0812">Transmembrane</keyword>
<gene>
    <name evidence="3" type="ORF">CDL12_07031</name>
</gene>
<proteinExistence type="predicted"/>
<sequence>MEKKPSSFSFLFKRLNKKGSGSSGSDSSSGSSRAWRQKLKSSTGFRWKKKFNLHLWLVDGLLFKIVSTFEAIVLVSKLLFFFLCCGCHV</sequence>